<evidence type="ECO:0000313" key="7">
    <source>
        <dbReference type="Proteomes" id="UP000590811"/>
    </source>
</evidence>
<evidence type="ECO:0000313" key="6">
    <source>
        <dbReference type="EMBL" id="MBB2987328.1"/>
    </source>
</evidence>
<dbReference type="CDD" id="cd03784">
    <property type="entry name" value="GT1_Gtf-like"/>
    <property type="match status" value="1"/>
</dbReference>
<dbReference type="GO" id="GO:0008194">
    <property type="term" value="F:UDP-glycosyltransferase activity"/>
    <property type="evidence" value="ECO:0007669"/>
    <property type="project" value="InterPro"/>
</dbReference>
<dbReference type="InterPro" id="IPR002213">
    <property type="entry name" value="UDP_glucos_trans"/>
</dbReference>
<keyword evidence="3 6" id="KW-0808">Transferase</keyword>
<feature type="domain" description="Erythromycin biosynthesis protein CIII-like C-terminal" evidence="4">
    <location>
        <begin position="235"/>
        <end position="368"/>
    </location>
</feature>
<dbReference type="PANTHER" id="PTHR48050">
    <property type="entry name" value="STEROL 3-BETA-GLUCOSYLTRANSFERASE"/>
    <property type="match status" value="1"/>
</dbReference>
<dbReference type="PANTHER" id="PTHR48050:SF13">
    <property type="entry name" value="STEROL 3-BETA-GLUCOSYLTRANSFERASE UGT80A2"/>
    <property type="match status" value="1"/>
</dbReference>
<dbReference type="GO" id="GO:0017000">
    <property type="term" value="P:antibiotic biosynthetic process"/>
    <property type="evidence" value="ECO:0007669"/>
    <property type="project" value="UniProtKB-ARBA"/>
</dbReference>
<dbReference type="Proteomes" id="UP000590811">
    <property type="component" value="Unassembled WGS sequence"/>
</dbReference>
<dbReference type="EMBL" id="JACHVT010000005">
    <property type="protein sequence ID" value="MBB2987328.1"/>
    <property type="molecule type" value="Genomic_DNA"/>
</dbReference>
<dbReference type="RefSeq" id="WP_184510518.1">
    <property type="nucleotide sequence ID" value="NZ_JACHVT010000005.1"/>
</dbReference>
<dbReference type="Pfam" id="PF06722">
    <property type="entry name" value="EryCIII-like_C"/>
    <property type="match status" value="1"/>
</dbReference>
<dbReference type="InterPro" id="IPR050426">
    <property type="entry name" value="Glycosyltransferase_28"/>
</dbReference>
<evidence type="ECO:0000259" key="5">
    <source>
        <dbReference type="Pfam" id="PF21036"/>
    </source>
</evidence>
<evidence type="ECO:0000256" key="2">
    <source>
        <dbReference type="ARBA" id="ARBA00022676"/>
    </source>
</evidence>
<dbReference type="InterPro" id="IPR010610">
    <property type="entry name" value="EryCIII-like_C"/>
</dbReference>
<evidence type="ECO:0000256" key="3">
    <source>
        <dbReference type="ARBA" id="ARBA00022679"/>
    </source>
</evidence>
<keyword evidence="2" id="KW-0328">Glycosyltransferase</keyword>
<reference evidence="6 7" key="1">
    <citation type="submission" date="2020-08" db="EMBL/GenBank/DDBJ databases">
        <title>Genomic Encyclopedia of Type Strains, Phase IV (KMG-V): Genome sequencing to study the core and pangenomes of soil and plant-associated prokaryotes.</title>
        <authorList>
            <person name="Whitman W."/>
        </authorList>
    </citation>
    <scope>NUCLEOTIDE SEQUENCE [LARGE SCALE GENOMIC DNA]</scope>
    <source>
        <strain evidence="6 7">B3ACCR2</strain>
    </source>
</reference>
<protein>
    <submittedName>
        <fullName evidence="6">UDP:flavonoid glycosyltransferase YjiC (YdhE family)</fullName>
    </submittedName>
</protein>
<evidence type="ECO:0000256" key="1">
    <source>
        <dbReference type="ARBA" id="ARBA00006962"/>
    </source>
</evidence>
<proteinExistence type="inferred from homology"/>
<accession>A0A839PSS8</accession>
<dbReference type="Pfam" id="PF21036">
    <property type="entry name" value="EryCIII-like_N"/>
    <property type="match status" value="1"/>
</dbReference>
<gene>
    <name evidence="6" type="ORF">FHW14_002511</name>
</gene>
<dbReference type="SUPFAM" id="SSF53756">
    <property type="entry name" value="UDP-Glycosyltransferase/glycogen phosphorylase"/>
    <property type="match status" value="1"/>
</dbReference>
<comment type="caution">
    <text evidence="6">The sequence shown here is derived from an EMBL/GenBank/DDBJ whole genome shotgun (WGS) entry which is preliminary data.</text>
</comment>
<dbReference type="FunFam" id="3.40.50.2000:FF:000072">
    <property type="entry name" value="Glycosyl transferase"/>
    <property type="match status" value="1"/>
</dbReference>
<feature type="domain" description="Erythromycin biosynthesis protein CIII-like N-terminal" evidence="5">
    <location>
        <begin position="23"/>
        <end position="179"/>
    </location>
</feature>
<dbReference type="Gene3D" id="3.40.50.2000">
    <property type="entry name" value="Glycogen Phosphorylase B"/>
    <property type="match status" value="2"/>
</dbReference>
<dbReference type="GO" id="GO:0016758">
    <property type="term" value="F:hexosyltransferase activity"/>
    <property type="evidence" value="ECO:0007669"/>
    <property type="project" value="UniProtKB-ARBA"/>
</dbReference>
<comment type="similarity">
    <text evidence="1">Belongs to the glycosyltransferase 28 family.</text>
</comment>
<dbReference type="InterPro" id="IPR048284">
    <property type="entry name" value="EryCIII-like_N"/>
</dbReference>
<name>A0A839PSS8_9MICO</name>
<organism evidence="6 7">
    <name type="scientific">Terracoccus luteus</name>
    <dbReference type="NCBI Taxonomy" id="53356"/>
    <lineage>
        <taxon>Bacteria</taxon>
        <taxon>Bacillati</taxon>
        <taxon>Actinomycetota</taxon>
        <taxon>Actinomycetes</taxon>
        <taxon>Micrococcales</taxon>
        <taxon>Intrasporangiaceae</taxon>
        <taxon>Terracoccus</taxon>
    </lineage>
</organism>
<sequence>MRLLLTFVGGFGHLAPLLPVARAVQEAGHVVAVAGSGGLVPDIEAAGFTAFSTSRPAHHGRGPDVPRTPLEVADEHAAEVEFARNFGDRGARRMADALPAVIEAFRPDLVLRDEADLGATVAAELAGVPVATHLVLASGLLVRPELVAPCLDAVRADHGLAPDPELTRLTSGLLLSDTQPSFRSPDAPLRLPAVLSYRSAATGRSGTSARDPGRPRVYVTLGTIFTTTSGDLFERLVAGVAALGVEVVVTVGRRNDPADLGPQPATVRVERFVPQEQLLPGVDLVVSHGGSGSLMAALAHGLPSVLVPLGADQPHNARRAAELGVAVTLDAAAVTVEEVSAVAEAALTAADLRRRCEAMADELAAQPDVGVAVAALERAALG</sequence>
<dbReference type="AlphaFoldDB" id="A0A839PSS8"/>
<evidence type="ECO:0000259" key="4">
    <source>
        <dbReference type="Pfam" id="PF06722"/>
    </source>
</evidence>